<dbReference type="EMBL" id="JACWMY010000023">
    <property type="protein sequence ID" value="MBD1367559.1"/>
    <property type="molecule type" value="Genomic_DNA"/>
</dbReference>
<feature type="transmembrane region" description="Helical" evidence="1">
    <location>
        <begin position="57"/>
        <end position="78"/>
    </location>
</feature>
<dbReference type="RefSeq" id="WP_191192192.1">
    <property type="nucleotide sequence ID" value="NZ_JACWMY010000023.1"/>
</dbReference>
<proteinExistence type="predicted"/>
<accession>A0ABR7WZ51</accession>
<keyword evidence="1" id="KW-1133">Transmembrane helix</keyword>
<feature type="transmembrane region" description="Helical" evidence="1">
    <location>
        <begin position="128"/>
        <end position="145"/>
    </location>
</feature>
<name>A0ABR7WZ51_9SPHI</name>
<sequence length="158" mass="17688">MNKLQKTALSGFIGTSFMTASSELMSVLVGENFREPDHLETMIARLAPHRSKQTKKIAGWGAHYAMGFVFAAVYVELWETRKIKHSLKNGLILGVVSGVLGYLIWKGTFKAHPLPPWINYSHYYLQRIPAHIVFAVFATITYRFIKANETEEAAAASA</sequence>
<evidence type="ECO:0000313" key="3">
    <source>
        <dbReference type="Proteomes" id="UP000606600"/>
    </source>
</evidence>
<gene>
    <name evidence="2" type="ORF">IDJ77_27370</name>
</gene>
<evidence type="ECO:0000256" key="1">
    <source>
        <dbReference type="SAM" id="Phobius"/>
    </source>
</evidence>
<evidence type="ECO:0000313" key="2">
    <source>
        <dbReference type="EMBL" id="MBD1367559.1"/>
    </source>
</evidence>
<keyword evidence="1" id="KW-0472">Membrane</keyword>
<feature type="transmembrane region" description="Helical" evidence="1">
    <location>
        <begin position="90"/>
        <end position="108"/>
    </location>
</feature>
<comment type="caution">
    <text evidence="2">The sequence shown here is derived from an EMBL/GenBank/DDBJ whole genome shotgun (WGS) entry which is preliminary data.</text>
</comment>
<dbReference type="Proteomes" id="UP000606600">
    <property type="component" value="Unassembled WGS sequence"/>
</dbReference>
<keyword evidence="3" id="KW-1185">Reference proteome</keyword>
<protein>
    <recommendedName>
        <fullName evidence="4">Membrane protein YagU involved in acid resistance</fullName>
    </recommendedName>
</protein>
<evidence type="ECO:0008006" key="4">
    <source>
        <dbReference type="Google" id="ProtNLM"/>
    </source>
</evidence>
<reference evidence="2 3" key="1">
    <citation type="submission" date="2020-09" db="EMBL/GenBank/DDBJ databases">
        <title>Novel species of Mucilaginibacter isolated from a glacier on the Tibetan Plateau.</title>
        <authorList>
            <person name="Liu Q."/>
            <person name="Xin Y.-H."/>
        </authorList>
    </citation>
    <scope>NUCLEOTIDE SEQUENCE [LARGE SCALE GENOMIC DNA]</scope>
    <source>
        <strain evidence="2 3">ZT4R22</strain>
    </source>
</reference>
<organism evidence="2 3">
    <name type="scientific">Mucilaginibacter pankratovii</name>
    <dbReference type="NCBI Taxonomy" id="2772110"/>
    <lineage>
        <taxon>Bacteria</taxon>
        <taxon>Pseudomonadati</taxon>
        <taxon>Bacteroidota</taxon>
        <taxon>Sphingobacteriia</taxon>
        <taxon>Sphingobacteriales</taxon>
        <taxon>Sphingobacteriaceae</taxon>
        <taxon>Mucilaginibacter</taxon>
    </lineage>
</organism>
<keyword evidence="1" id="KW-0812">Transmembrane</keyword>